<evidence type="ECO:0000313" key="3">
    <source>
        <dbReference type="Proteomes" id="UP000439903"/>
    </source>
</evidence>
<keyword evidence="3" id="KW-1185">Reference proteome</keyword>
<gene>
    <name evidence="2" type="ORF">F8M41_012987</name>
</gene>
<proteinExistence type="predicted"/>
<evidence type="ECO:0000259" key="1">
    <source>
        <dbReference type="PROSITE" id="PS00028"/>
    </source>
</evidence>
<accession>A0A8H4A1K0</accession>
<sequence length="179" mass="20387">MSNCPNGSLQDEIGSGISPQEEIESFDFTQPDYLSFISLDPLSFLDNYQVPDFTREGSNTIDQEVPKRDQGGLNCDHEGFNVEFDGTGRNNDQEIFNVNQEDSNFSQYYLSLDGPINIGEQTIPPSSNSSLPHLDNIKVNNKDPSGKKYGCEQCNYRCKYPYELKRHCERHLKYSQLPQ</sequence>
<evidence type="ECO:0000313" key="2">
    <source>
        <dbReference type="EMBL" id="KAF0373745.1"/>
    </source>
</evidence>
<comment type="caution">
    <text evidence="2">The sequence shown here is derived from an EMBL/GenBank/DDBJ whole genome shotgun (WGS) entry which is preliminary data.</text>
</comment>
<dbReference type="InterPro" id="IPR013087">
    <property type="entry name" value="Znf_C2H2_type"/>
</dbReference>
<reference evidence="2 3" key="1">
    <citation type="journal article" date="2019" name="Environ. Microbiol.">
        <title>At the nexus of three kingdoms: the genome of the mycorrhizal fungus Gigaspora margarita provides insights into plant, endobacterial and fungal interactions.</title>
        <authorList>
            <person name="Venice F."/>
            <person name="Ghignone S."/>
            <person name="Salvioli di Fossalunga A."/>
            <person name="Amselem J."/>
            <person name="Novero M."/>
            <person name="Xianan X."/>
            <person name="Sedzielewska Toro K."/>
            <person name="Morin E."/>
            <person name="Lipzen A."/>
            <person name="Grigoriev I.V."/>
            <person name="Henrissat B."/>
            <person name="Martin F.M."/>
            <person name="Bonfante P."/>
        </authorList>
    </citation>
    <scope>NUCLEOTIDE SEQUENCE [LARGE SCALE GENOMIC DNA]</scope>
    <source>
        <strain evidence="2 3">BEG34</strain>
    </source>
</reference>
<dbReference type="Proteomes" id="UP000439903">
    <property type="component" value="Unassembled WGS sequence"/>
</dbReference>
<organism evidence="2 3">
    <name type="scientific">Gigaspora margarita</name>
    <dbReference type="NCBI Taxonomy" id="4874"/>
    <lineage>
        <taxon>Eukaryota</taxon>
        <taxon>Fungi</taxon>
        <taxon>Fungi incertae sedis</taxon>
        <taxon>Mucoromycota</taxon>
        <taxon>Glomeromycotina</taxon>
        <taxon>Glomeromycetes</taxon>
        <taxon>Diversisporales</taxon>
        <taxon>Gigasporaceae</taxon>
        <taxon>Gigaspora</taxon>
    </lineage>
</organism>
<feature type="domain" description="C2H2-type" evidence="1">
    <location>
        <begin position="151"/>
        <end position="171"/>
    </location>
</feature>
<name>A0A8H4A1K0_GIGMA</name>
<protein>
    <recommendedName>
        <fullName evidence="1">C2H2-type domain-containing protein</fullName>
    </recommendedName>
</protein>
<dbReference type="AlphaFoldDB" id="A0A8H4A1K0"/>
<dbReference type="EMBL" id="WTPW01002637">
    <property type="protein sequence ID" value="KAF0373745.1"/>
    <property type="molecule type" value="Genomic_DNA"/>
</dbReference>
<dbReference type="PROSITE" id="PS00028">
    <property type="entry name" value="ZINC_FINGER_C2H2_1"/>
    <property type="match status" value="1"/>
</dbReference>